<feature type="transmembrane region" description="Helical" evidence="1">
    <location>
        <begin position="12"/>
        <end position="34"/>
    </location>
</feature>
<evidence type="ECO:0000313" key="3">
    <source>
        <dbReference type="Proteomes" id="UP000604241"/>
    </source>
</evidence>
<feature type="transmembrane region" description="Helical" evidence="1">
    <location>
        <begin position="40"/>
        <end position="58"/>
    </location>
</feature>
<evidence type="ECO:0000256" key="1">
    <source>
        <dbReference type="SAM" id="Phobius"/>
    </source>
</evidence>
<evidence type="ECO:0000313" key="2">
    <source>
        <dbReference type="EMBL" id="MBD7918596.1"/>
    </source>
</evidence>
<name>A0ABR8QDW0_9CELL</name>
<keyword evidence="1" id="KW-1133">Transmembrane helix</keyword>
<feature type="transmembrane region" description="Helical" evidence="1">
    <location>
        <begin position="65"/>
        <end position="84"/>
    </location>
</feature>
<dbReference type="Pfam" id="PF09997">
    <property type="entry name" value="DUF2238"/>
    <property type="match status" value="1"/>
</dbReference>
<dbReference type="Proteomes" id="UP000604241">
    <property type="component" value="Unassembled WGS sequence"/>
</dbReference>
<reference evidence="2 3" key="1">
    <citation type="submission" date="2020-08" db="EMBL/GenBank/DDBJ databases">
        <title>A Genomic Blueprint of the Chicken Gut Microbiome.</title>
        <authorList>
            <person name="Gilroy R."/>
            <person name="Ravi A."/>
            <person name="Getino M."/>
            <person name="Pursley I."/>
            <person name="Horton D.L."/>
            <person name="Alikhan N.-F."/>
            <person name="Baker D."/>
            <person name="Gharbi K."/>
            <person name="Hall N."/>
            <person name="Watson M."/>
            <person name="Adriaenssens E.M."/>
            <person name="Foster-Nyarko E."/>
            <person name="Jarju S."/>
            <person name="Secka A."/>
            <person name="Antonio M."/>
            <person name="Oren A."/>
            <person name="Chaudhuri R."/>
            <person name="La Ragione R.M."/>
            <person name="Hildebrand F."/>
            <person name="Pallen M.J."/>
        </authorList>
    </citation>
    <scope>NUCLEOTIDE SEQUENCE [LARGE SCALE GENOMIC DNA]</scope>
    <source>
        <strain evidence="2 3">Sa3CUA2</strain>
    </source>
</reference>
<protein>
    <recommendedName>
        <fullName evidence="4">DUF2238 domain-containing protein</fullName>
    </recommendedName>
</protein>
<keyword evidence="3" id="KW-1185">Reference proteome</keyword>
<feature type="transmembrane region" description="Helical" evidence="1">
    <location>
        <begin position="168"/>
        <end position="187"/>
    </location>
</feature>
<feature type="transmembrane region" description="Helical" evidence="1">
    <location>
        <begin position="128"/>
        <end position="148"/>
    </location>
</feature>
<proteinExistence type="predicted"/>
<dbReference type="EMBL" id="JACSQV010000007">
    <property type="protein sequence ID" value="MBD7918596.1"/>
    <property type="molecule type" value="Genomic_DNA"/>
</dbReference>
<accession>A0ABR8QDW0</accession>
<gene>
    <name evidence="2" type="ORF">H9657_09955</name>
</gene>
<keyword evidence="1" id="KW-0472">Membrane</keyword>
<comment type="caution">
    <text evidence="2">The sequence shown here is derived from an EMBL/GenBank/DDBJ whole genome shotgun (WGS) entry which is preliminary data.</text>
</comment>
<organism evidence="2 3">
    <name type="scientific">Cellulomonas avistercoris</name>
    <dbReference type="NCBI Taxonomy" id="2762242"/>
    <lineage>
        <taxon>Bacteria</taxon>
        <taxon>Bacillati</taxon>
        <taxon>Actinomycetota</taxon>
        <taxon>Actinomycetes</taxon>
        <taxon>Micrococcales</taxon>
        <taxon>Cellulomonadaceae</taxon>
        <taxon>Cellulomonas</taxon>
    </lineage>
</organism>
<feature type="transmembrane region" description="Helical" evidence="1">
    <location>
        <begin position="90"/>
        <end position="108"/>
    </location>
</feature>
<dbReference type="InterPro" id="IPR014509">
    <property type="entry name" value="YjdF-like"/>
</dbReference>
<sequence length="209" mass="21236">MADTTTAPSLRGLVTGPGGAVRVVGLLCLLVALVRGPVDTALFALVLAGLVVPLLAGAPRGLDAAYGIGLLAAAWCGALDLYQAVVWLDVVMHLVVTGLVAAVAYLLLARRTGAVLAPRRVTSRAERVGVVVVTVGLGLALSVAWEVGEYLGNAYIDPEIYVGYEDTVGDLVAGGLGSAVAGLWLTAGRRARAAVTPPADASRGARSRT</sequence>
<evidence type="ECO:0008006" key="4">
    <source>
        <dbReference type="Google" id="ProtNLM"/>
    </source>
</evidence>
<dbReference type="RefSeq" id="WP_191782901.1">
    <property type="nucleotide sequence ID" value="NZ_JACSQV010000007.1"/>
</dbReference>
<keyword evidence="1" id="KW-0812">Transmembrane</keyword>